<reference evidence="1" key="1">
    <citation type="journal article" date="2014" name="Front. Microbiol.">
        <title>High frequency of phylogenetically diverse reductive dehalogenase-homologous genes in deep subseafloor sedimentary metagenomes.</title>
        <authorList>
            <person name="Kawai M."/>
            <person name="Futagami T."/>
            <person name="Toyoda A."/>
            <person name="Takaki Y."/>
            <person name="Nishi S."/>
            <person name="Hori S."/>
            <person name="Arai W."/>
            <person name="Tsubouchi T."/>
            <person name="Morono Y."/>
            <person name="Uchiyama I."/>
            <person name="Ito T."/>
            <person name="Fujiyama A."/>
            <person name="Inagaki F."/>
            <person name="Takami H."/>
        </authorList>
    </citation>
    <scope>NUCLEOTIDE SEQUENCE</scope>
    <source>
        <strain evidence="1">Expedition CK06-06</strain>
    </source>
</reference>
<dbReference type="EMBL" id="BARS01054797">
    <property type="protein sequence ID" value="GAG51729.1"/>
    <property type="molecule type" value="Genomic_DNA"/>
</dbReference>
<dbReference type="Gene3D" id="3.30.830.10">
    <property type="entry name" value="Metalloenzyme, LuxS/M16 peptidase-like"/>
    <property type="match status" value="1"/>
</dbReference>
<dbReference type="SUPFAM" id="SSF63411">
    <property type="entry name" value="LuxS/MPP-like metallohydrolase"/>
    <property type="match status" value="1"/>
</dbReference>
<accession>X0Y757</accession>
<dbReference type="InterPro" id="IPR011249">
    <property type="entry name" value="Metalloenz_LuxS/M16"/>
</dbReference>
<name>X0Y757_9ZZZZ</name>
<comment type="caution">
    <text evidence="1">The sequence shown here is derived from an EMBL/GenBank/DDBJ whole genome shotgun (WGS) entry which is preliminary data.</text>
</comment>
<dbReference type="GO" id="GO:0046872">
    <property type="term" value="F:metal ion binding"/>
    <property type="evidence" value="ECO:0007669"/>
    <property type="project" value="InterPro"/>
</dbReference>
<proteinExistence type="predicted"/>
<feature type="non-terminal residue" evidence="1">
    <location>
        <position position="1"/>
    </location>
</feature>
<dbReference type="AlphaFoldDB" id="X0Y757"/>
<feature type="non-terminal residue" evidence="1">
    <location>
        <position position="213"/>
    </location>
</feature>
<protein>
    <recommendedName>
        <fullName evidence="2">Peptidase M16 C-terminal domain-containing protein</fullName>
    </recommendedName>
</protein>
<evidence type="ECO:0000313" key="1">
    <source>
        <dbReference type="EMBL" id="GAG51729.1"/>
    </source>
</evidence>
<gene>
    <name evidence="1" type="ORF">S01H1_81041</name>
</gene>
<sequence length="213" mass="24376">ETLFAIATDPEATQSSVAIYYKHDVMPEVTEDDYRTNLVEAIYNGMLNQRLHELTKESDPPFLYGYSAKGRIVRSKEVYLLGTSVKDNGIERGLEALMTEAARARQYGFTATELERQKKEMLRFIEQAYKERDKTESAGYTSEYSRNFLSGEPIPGIEYEYEMYTRYIPGISLAEINRLAGTWISDHNRVILVNAPEKPDVRVPDENDILAVL</sequence>
<evidence type="ECO:0008006" key="2">
    <source>
        <dbReference type="Google" id="ProtNLM"/>
    </source>
</evidence>
<organism evidence="1">
    <name type="scientific">marine sediment metagenome</name>
    <dbReference type="NCBI Taxonomy" id="412755"/>
    <lineage>
        <taxon>unclassified sequences</taxon>
        <taxon>metagenomes</taxon>
        <taxon>ecological metagenomes</taxon>
    </lineage>
</organism>